<sequence>MPGMRKSLKKQGLAIVFAEANHARLHGGLSLALAAAALGRPVRLFFQGEAVCALQVERHWAGDKAYRAGGLPQLSELLDQAIGLGLPIMACESGIHLCSLSAQGLIAGVETGGLVAFLADAREDELLFV</sequence>
<dbReference type="SUPFAM" id="SSF75169">
    <property type="entry name" value="DsrEFH-like"/>
    <property type="match status" value="1"/>
</dbReference>
<organism evidence="1 3">
    <name type="scientific">Sphingosinicella microcystinivorans</name>
    <dbReference type="NCBI Taxonomy" id="335406"/>
    <lineage>
        <taxon>Bacteria</taxon>
        <taxon>Pseudomonadati</taxon>
        <taxon>Pseudomonadota</taxon>
        <taxon>Alphaproteobacteria</taxon>
        <taxon>Sphingomonadales</taxon>
        <taxon>Sphingosinicellaceae</taxon>
        <taxon>Sphingosinicella</taxon>
    </lineage>
</organism>
<evidence type="ECO:0000313" key="4">
    <source>
        <dbReference type="Proteomes" id="UP000276029"/>
    </source>
</evidence>
<dbReference type="Gene3D" id="3.40.1260.10">
    <property type="entry name" value="DsrEFH-like"/>
    <property type="match status" value="1"/>
</dbReference>
<gene>
    <name evidence="2" type="ORF">DFR51_0390</name>
    <name evidence="1" type="ORF">SmB9_14220</name>
</gene>
<dbReference type="EMBL" id="RBWX01000007">
    <property type="protein sequence ID" value="RKS90848.1"/>
    <property type="molecule type" value="Genomic_DNA"/>
</dbReference>
<reference evidence="2 4" key="2">
    <citation type="submission" date="2018-10" db="EMBL/GenBank/DDBJ databases">
        <title>Genomic Encyclopedia of Type Strains, Phase IV (KMG-IV): sequencing the most valuable type-strain genomes for metagenomic binning, comparative biology and taxonomic classification.</title>
        <authorList>
            <person name="Goeker M."/>
        </authorList>
    </citation>
    <scope>NUCLEOTIDE SEQUENCE [LARGE SCALE GENOMIC DNA]</scope>
    <source>
        <strain evidence="2 4">DSM 19791</strain>
    </source>
</reference>
<name>A0AAD1G0K7_SPHMI</name>
<accession>A0AAD1G0K7</accession>
<keyword evidence="4" id="KW-1185">Reference proteome</keyword>
<dbReference type="Proteomes" id="UP000275727">
    <property type="component" value="Chromosome"/>
</dbReference>
<reference evidence="1 3" key="1">
    <citation type="submission" date="2018-06" db="EMBL/GenBank/DDBJ databases">
        <title>Complete Genome Sequence of the Microcystin-Degrading Bacterium Sphingosinicella microcystinivorans Strain B-9.</title>
        <authorList>
            <person name="Jin H."/>
            <person name="Nishizawa T."/>
            <person name="Guo Y."/>
            <person name="Nishizawa A."/>
            <person name="Park H."/>
            <person name="Kato H."/>
            <person name="Tsuji K."/>
            <person name="Harada K."/>
        </authorList>
    </citation>
    <scope>NUCLEOTIDE SEQUENCE [LARGE SCALE GENOMIC DNA]</scope>
    <source>
        <strain evidence="1 3">B9</strain>
    </source>
</reference>
<proteinExistence type="predicted"/>
<dbReference type="RefSeq" id="WP_121047359.1">
    <property type="nucleotide sequence ID" value="NZ_AP018711.1"/>
</dbReference>
<evidence type="ECO:0000313" key="3">
    <source>
        <dbReference type="Proteomes" id="UP000275727"/>
    </source>
</evidence>
<dbReference type="EMBL" id="AP018711">
    <property type="protein sequence ID" value="BBE33764.1"/>
    <property type="molecule type" value="Genomic_DNA"/>
</dbReference>
<evidence type="ECO:0000313" key="1">
    <source>
        <dbReference type="EMBL" id="BBE33764.1"/>
    </source>
</evidence>
<protein>
    <submittedName>
        <fullName evidence="2">Peroxiredoxin</fullName>
    </submittedName>
</protein>
<evidence type="ECO:0000313" key="2">
    <source>
        <dbReference type="EMBL" id="RKS90848.1"/>
    </source>
</evidence>
<dbReference type="Proteomes" id="UP000276029">
    <property type="component" value="Unassembled WGS sequence"/>
</dbReference>
<dbReference type="KEGG" id="smic:SmB9_14220"/>
<dbReference type="AlphaFoldDB" id="A0AAD1G0K7"/>
<dbReference type="InterPro" id="IPR027396">
    <property type="entry name" value="DsrEFH-like"/>
</dbReference>
<dbReference type="InterPro" id="IPR003787">
    <property type="entry name" value="Sulphur_relay_DsrE/F-like"/>
</dbReference>
<dbReference type="Pfam" id="PF02635">
    <property type="entry name" value="DsrE"/>
    <property type="match status" value="1"/>
</dbReference>